<accession>A0A662YZR6</accession>
<name>A0A662YZR6_ACIRT</name>
<dbReference type="Proteomes" id="UP000289886">
    <property type="component" value="Unassembled WGS sequence"/>
</dbReference>
<keyword evidence="3" id="KW-1185">Reference proteome</keyword>
<organism evidence="2 3">
    <name type="scientific">Acipenser ruthenus</name>
    <name type="common">Sterlet sturgeon</name>
    <dbReference type="NCBI Taxonomy" id="7906"/>
    <lineage>
        <taxon>Eukaryota</taxon>
        <taxon>Metazoa</taxon>
        <taxon>Chordata</taxon>
        <taxon>Craniata</taxon>
        <taxon>Vertebrata</taxon>
        <taxon>Euteleostomi</taxon>
        <taxon>Actinopterygii</taxon>
        <taxon>Chondrostei</taxon>
        <taxon>Acipenseriformes</taxon>
        <taxon>Acipenseridae</taxon>
        <taxon>Acipenser</taxon>
    </lineage>
</organism>
<evidence type="ECO:0000313" key="3">
    <source>
        <dbReference type="Proteomes" id="UP000289886"/>
    </source>
</evidence>
<reference evidence="2 3" key="1">
    <citation type="submission" date="2019-01" db="EMBL/GenBank/DDBJ databases">
        <title>Draft Genome and Complete Hox-Cluster Characterization of the Sterlet Sturgeon (Acipenser ruthenus).</title>
        <authorList>
            <person name="Wei Q."/>
        </authorList>
    </citation>
    <scope>NUCLEOTIDE SEQUENCE [LARGE SCALE GENOMIC DNA]</scope>
    <source>
        <strain evidence="2">WHYD16114868_AA</strain>
        <tissue evidence="2">Blood</tissue>
    </source>
</reference>
<gene>
    <name evidence="2" type="ORF">EOD39_6907</name>
</gene>
<feature type="region of interest" description="Disordered" evidence="1">
    <location>
        <begin position="72"/>
        <end position="91"/>
    </location>
</feature>
<dbReference type="AlphaFoldDB" id="A0A662YZR6"/>
<sequence>MFAIMESMPWKVKRRERIDPEELQGVAAGSTYSKEKREVEEGHCSNMADAMRNEEELRNIFMKVVMSLRTMPAREPARKQKEATSLQDATGQRNNNKAAYTLLTLQYTALANGWGPIEKTGQLAAALEGEALQVLLDRSTEELSSNDDLATALKCRLGGVEPAVGLRQCLAIRYRKPGEKLSMLVADVRYLAWRGYPDFLSATQEDLAMEAFTRGLTPTALRQQVRIAAPTSLKLALAQAERVEAVLEESECSRTAGEAQTEETKPNRGPIVQPGEWCPSLSRSS</sequence>
<dbReference type="PANTHER" id="PTHR45823:SF1">
    <property type="entry name" value="T-SNARE COILED-COIL HOMOLOGY DOMAIN-CONTAINING PROTEIN"/>
    <property type="match status" value="1"/>
</dbReference>
<evidence type="ECO:0000256" key="1">
    <source>
        <dbReference type="SAM" id="MobiDB-lite"/>
    </source>
</evidence>
<protein>
    <submittedName>
        <fullName evidence="2">Uncharacterized protein</fullName>
    </submittedName>
</protein>
<comment type="caution">
    <text evidence="2">The sequence shown here is derived from an EMBL/GenBank/DDBJ whole genome shotgun (WGS) entry which is preliminary data.</text>
</comment>
<dbReference type="PANTHER" id="PTHR45823">
    <property type="entry name" value="T-SNARE COILED-COIL HOMOLOGY DOMAIN-CONTAINING PROTEIN"/>
    <property type="match status" value="1"/>
</dbReference>
<evidence type="ECO:0000313" key="2">
    <source>
        <dbReference type="EMBL" id="RXN01412.1"/>
    </source>
</evidence>
<dbReference type="EMBL" id="SCEB01000049">
    <property type="protein sequence ID" value="RXN01412.1"/>
    <property type="molecule type" value="Genomic_DNA"/>
</dbReference>
<proteinExistence type="predicted"/>
<feature type="region of interest" description="Disordered" evidence="1">
    <location>
        <begin position="249"/>
        <end position="285"/>
    </location>
</feature>